<dbReference type="AlphaFoldDB" id="A0AAD1HHF8"/>
<feature type="compositionally biased region" description="Acidic residues" evidence="1">
    <location>
        <begin position="228"/>
        <end position="244"/>
    </location>
</feature>
<feature type="transmembrane region" description="Helical" evidence="2">
    <location>
        <begin position="382"/>
        <end position="400"/>
    </location>
</feature>
<evidence type="ECO:0000256" key="2">
    <source>
        <dbReference type="SAM" id="Phobius"/>
    </source>
</evidence>
<evidence type="ECO:0000256" key="1">
    <source>
        <dbReference type="SAM" id="MobiDB-lite"/>
    </source>
</evidence>
<evidence type="ECO:0000313" key="4">
    <source>
        <dbReference type="Proteomes" id="UP000466681"/>
    </source>
</evidence>
<feature type="transmembrane region" description="Helical" evidence="2">
    <location>
        <begin position="350"/>
        <end position="370"/>
    </location>
</feature>
<feature type="compositionally biased region" description="Low complexity" evidence="1">
    <location>
        <begin position="82"/>
        <end position="97"/>
    </location>
</feature>
<evidence type="ECO:0008006" key="5">
    <source>
        <dbReference type="Google" id="ProtNLM"/>
    </source>
</evidence>
<dbReference type="KEGG" id="mmor:MMOR_58010"/>
<accession>A0AAD1HHF8</accession>
<dbReference type="Proteomes" id="UP000466681">
    <property type="component" value="Chromosome"/>
</dbReference>
<name>A0AAD1HHF8_9MYCO</name>
<proteinExistence type="predicted"/>
<dbReference type="RefSeq" id="WP_083150582.1">
    <property type="nucleotide sequence ID" value="NZ_AP022560.1"/>
</dbReference>
<protein>
    <recommendedName>
        <fullName evidence="5">FUSC family protein</fullName>
    </recommendedName>
</protein>
<feature type="region of interest" description="Disordered" evidence="1">
    <location>
        <begin position="1"/>
        <end position="188"/>
    </location>
</feature>
<evidence type="ECO:0000313" key="3">
    <source>
        <dbReference type="EMBL" id="BBX04865.1"/>
    </source>
</evidence>
<keyword evidence="4" id="KW-1185">Reference proteome</keyword>
<feature type="compositionally biased region" description="Acidic residues" evidence="1">
    <location>
        <begin position="258"/>
        <end position="269"/>
    </location>
</feature>
<feature type="compositionally biased region" description="Acidic residues" evidence="1">
    <location>
        <begin position="127"/>
        <end position="187"/>
    </location>
</feature>
<organism evidence="3 4">
    <name type="scientific">Mycolicibacterium moriokaense</name>
    <dbReference type="NCBI Taxonomy" id="39691"/>
    <lineage>
        <taxon>Bacteria</taxon>
        <taxon>Bacillati</taxon>
        <taxon>Actinomycetota</taxon>
        <taxon>Actinomycetes</taxon>
        <taxon>Mycobacteriales</taxon>
        <taxon>Mycobacteriaceae</taxon>
        <taxon>Mycolicibacterium</taxon>
    </lineage>
</organism>
<sequence length="403" mass="42444">MTRSDDSQNTRPISVAELLARNGTIGAPPAGGRRRRRRGATGTISVAELTGEIPIITDRDLARQPVVEEPAEKPVEEPAEPEQPVAEEPAAAKAEPEAQPEAEAEPEAEPTDLSSPAAGNGVVEHADEVEEAEVEEAEVEEAEDPDAATEAEAEDVTEAEGVTDVEEAEAEEAEAEEADAEEAEEADYAGAVSDYTAHIKQREADVDLPFFVPPRRSGTARRLSVVPDAEEMSPDPEPVEDELALDWSDSADTKADEAVDTDGDVEEDTAASKPSYQRTGGDELFGGPTVDDDAAVRGSADTEVIAIDRKAESGGAMSSFMHGVWIVGQCVFAVAFGAGLFVAFDQLWKWNNIVALVLSVLVILGLVVGVRVVRKTEDIGSTLIAVAVGALVTLGPLALLQSG</sequence>
<keyword evidence="2" id="KW-1133">Transmembrane helix</keyword>
<feature type="compositionally biased region" description="Acidic residues" evidence="1">
    <location>
        <begin position="98"/>
        <end position="110"/>
    </location>
</feature>
<dbReference type="EMBL" id="AP022560">
    <property type="protein sequence ID" value="BBX04865.1"/>
    <property type="molecule type" value="Genomic_DNA"/>
</dbReference>
<feature type="transmembrane region" description="Helical" evidence="2">
    <location>
        <begin position="323"/>
        <end position="344"/>
    </location>
</feature>
<keyword evidence="2" id="KW-0472">Membrane</keyword>
<feature type="region of interest" description="Disordered" evidence="1">
    <location>
        <begin position="210"/>
        <end position="294"/>
    </location>
</feature>
<gene>
    <name evidence="3" type="ORF">MMOR_58010</name>
</gene>
<keyword evidence="2" id="KW-0812">Transmembrane</keyword>
<reference evidence="3 4" key="1">
    <citation type="journal article" date="2019" name="Emerg. Microbes Infect.">
        <title>Comprehensive subspecies identification of 175 nontuberculous mycobacteria species based on 7547 genomic profiles.</title>
        <authorList>
            <person name="Matsumoto Y."/>
            <person name="Kinjo T."/>
            <person name="Motooka D."/>
            <person name="Nabeya D."/>
            <person name="Jung N."/>
            <person name="Uechi K."/>
            <person name="Horii T."/>
            <person name="Iida T."/>
            <person name="Fujita J."/>
            <person name="Nakamura S."/>
        </authorList>
    </citation>
    <scope>NUCLEOTIDE SEQUENCE [LARGE SCALE GENOMIC DNA]</scope>
    <source>
        <strain evidence="3 4">JCM 6375</strain>
    </source>
</reference>